<evidence type="ECO:0000313" key="4">
    <source>
        <dbReference type="Proteomes" id="UP000580043"/>
    </source>
</evidence>
<accession>A0A848G834</accession>
<dbReference type="InterPro" id="IPR024572">
    <property type="entry name" value="RcnB"/>
</dbReference>
<evidence type="ECO:0000313" key="3">
    <source>
        <dbReference type="EMBL" id="NML27460.1"/>
    </source>
</evidence>
<comment type="caution">
    <text evidence="3">The sequence shown here is derived from an EMBL/GenBank/DDBJ whole genome shotgun (WGS) entry which is preliminary data.</text>
</comment>
<protein>
    <submittedName>
        <fullName evidence="3">RcnB family protein</fullName>
    </submittedName>
</protein>
<evidence type="ECO:0000256" key="2">
    <source>
        <dbReference type="SAM" id="SignalP"/>
    </source>
</evidence>
<evidence type="ECO:0000256" key="1">
    <source>
        <dbReference type="SAM" id="MobiDB-lite"/>
    </source>
</evidence>
<dbReference type="AlphaFoldDB" id="A0A848G834"/>
<dbReference type="EMBL" id="JABBGA010000015">
    <property type="protein sequence ID" value="NML27460.1"/>
    <property type="molecule type" value="Genomic_DNA"/>
</dbReference>
<dbReference type="RefSeq" id="WP_169146997.1">
    <property type="nucleotide sequence ID" value="NZ_JABBGA010000015.1"/>
</dbReference>
<dbReference type="Pfam" id="PF11776">
    <property type="entry name" value="RcnB"/>
    <property type="match status" value="1"/>
</dbReference>
<dbReference type="Gene3D" id="3.10.450.160">
    <property type="entry name" value="inner membrane protein cigr"/>
    <property type="match status" value="1"/>
</dbReference>
<keyword evidence="4" id="KW-1185">Reference proteome</keyword>
<organism evidence="3 4">
    <name type="scientific">Zoogloea dura</name>
    <dbReference type="NCBI Taxonomy" id="2728840"/>
    <lineage>
        <taxon>Bacteria</taxon>
        <taxon>Pseudomonadati</taxon>
        <taxon>Pseudomonadota</taxon>
        <taxon>Betaproteobacteria</taxon>
        <taxon>Rhodocyclales</taxon>
        <taxon>Zoogloeaceae</taxon>
        <taxon>Zoogloea</taxon>
    </lineage>
</organism>
<feature type="compositionally biased region" description="Basic and acidic residues" evidence="1">
    <location>
        <begin position="49"/>
        <end position="75"/>
    </location>
</feature>
<feature type="signal peptide" evidence="2">
    <location>
        <begin position="1"/>
        <end position="23"/>
    </location>
</feature>
<gene>
    <name evidence="3" type="ORF">HHL15_17020</name>
</gene>
<proteinExistence type="predicted"/>
<sequence length="142" mass="16301">MKAHPALALLLAIALLPGTAAFARGHERPHQHDRYEQSQRGHPGQGRADAGRRNQHRERSYDQQRERDYGEEGRGRGAGPNHNFYRGDRLDREYRHNNYVVNNWRSHRLSPPPRGYHWVQTGGDYVLVAIATGVILQILLSH</sequence>
<reference evidence="3 4" key="1">
    <citation type="submission" date="2020-04" db="EMBL/GenBank/DDBJ databases">
        <title>Zoogloea sp. G-4-1-14 isolated from soil.</title>
        <authorList>
            <person name="Dahal R.H."/>
        </authorList>
    </citation>
    <scope>NUCLEOTIDE SEQUENCE [LARGE SCALE GENOMIC DNA]</scope>
    <source>
        <strain evidence="3 4">G-4-1-14</strain>
    </source>
</reference>
<feature type="chain" id="PRO_5032999475" evidence="2">
    <location>
        <begin position="24"/>
        <end position="142"/>
    </location>
</feature>
<keyword evidence="2" id="KW-0732">Signal</keyword>
<feature type="compositionally biased region" description="Basic and acidic residues" evidence="1">
    <location>
        <begin position="25"/>
        <end position="39"/>
    </location>
</feature>
<name>A0A848G834_9RHOO</name>
<feature type="region of interest" description="Disordered" evidence="1">
    <location>
        <begin position="25"/>
        <end position="89"/>
    </location>
</feature>
<dbReference type="Proteomes" id="UP000580043">
    <property type="component" value="Unassembled WGS sequence"/>
</dbReference>